<protein>
    <submittedName>
        <fullName evidence="1">Uncharacterized protein</fullName>
    </submittedName>
</protein>
<accession>A0ABP0V3W8</accession>
<evidence type="ECO:0000313" key="2">
    <source>
        <dbReference type="Proteomes" id="UP001497512"/>
    </source>
</evidence>
<keyword evidence="2" id="KW-1185">Reference proteome</keyword>
<dbReference type="EMBL" id="OZ019900">
    <property type="protein sequence ID" value="CAK9235209.1"/>
    <property type="molecule type" value="Genomic_DNA"/>
</dbReference>
<reference evidence="1" key="1">
    <citation type="submission" date="2024-02" db="EMBL/GenBank/DDBJ databases">
        <authorList>
            <consortium name="ELIXIR-Norway"/>
            <consortium name="Elixir Norway"/>
        </authorList>
    </citation>
    <scope>NUCLEOTIDE SEQUENCE</scope>
</reference>
<name>A0ABP0V3W8_9BRYO</name>
<dbReference type="Pfam" id="PF08695">
    <property type="entry name" value="Coa1"/>
    <property type="match status" value="1"/>
</dbReference>
<organism evidence="1 2">
    <name type="scientific">Sphagnum troendelagicum</name>
    <dbReference type="NCBI Taxonomy" id="128251"/>
    <lineage>
        <taxon>Eukaryota</taxon>
        <taxon>Viridiplantae</taxon>
        <taxon>Streptophyta</taxon>
        <taxon>Embryophyta</taxon>
        <taxon>Bryophyta</taxon>
        <taxon>Sphagnophytina</taxon>
        <taxon>Sphagnopsida</taxon>
        <taxon>Sphagnales</taxon>
        <taxon>Sphagnaceae</taxon>
        <taxon>Sphagnum</taxon>
    </lineage>
</organism>
<dbReference type="InterPro" id="IPR014807">
    <property type="entry name" value="Coa1"/>
</dbReference>
<evidence type="ECO:0000313" key="1">
    <source>
        <dbReference type="EMBL" id="CAK9235209.1"/>
    </source>
</evidence>
<proteinExistence type="predicted"/>
<dbReference type="PANTHER" id="PTHR35114:SF1">
    <property type="entry name" value="CYTOCHROME OXIDASE COMPLEX ASSEMBLY PROTEIN"/>
    <property type="match status" value="1"/>
</dbReference>
<sequence>MSICTKVTSIGLLGVLVFGSTCLYDNFLIFQQCSRKALEKAAHDTQLKKILGENIEIGDWYESTIGVDHEGHSAYCNFPVKGSLNNANIHLRAVRFEDRRDSYFEWPGSGRWELVVLEALVHTGPSESAQCPRRIDLHATEIIHPKW</sequence>
<gene>
    <name evidence="1" type="ORF">CSSPTR1EN2_LOCUS22602</name>
</gene>
<dbReference type="Proteomes" id="UP001497512">
    <property type="component" value="Chromosome 8"/>
</dbReference>
<dbReference type="PANTHER" id="PTHR35114">
    <property type="entry name" value="CYTOCHROME OXIDASE COMPLEX ASSEMBLY PROTEIN"/>
    <property type="match status" value="1"/>
</dbReference>